<keyword evidence="10" id="KW-1185">Reference proteome</keyword>
<feature type="transmembrane region" description="Helical" evidence="7">
    <location>
        <begin position="138"/>
        <end position="164"/>
    </location>
</feature>
<evidence type="ECO:0000256" key="6">
    <source>
        <dbReference type="ARBA" id="ARBA00023136"/>
    </source>
</evidence>
<keyword evidence="5 7" id="KW-1133">Transmembrane helix</keyword>
<evidence type="ECO:0000256" key="7">
    <source>
        <dbReference type="RuleBase" id="RU363032"/>
    </source>
</evidence>
<evidence type="ECO:0000256" key="4">
    <source>
        <dbReference type="ARBA" id="ARBA00022692"/>
    </source>
</evidence>
<evidence type="ECO:0000256" key="2">
    <source>
        <dbReference type="ARBA" id="ARBA00022448"/>
    </source>
</evidence>
<reference evidence="9 10" key="1">
    <citation type="submission" date="2022-07" db="EMBL/GenBank/DDBJ databases">
        <authorList>
            <person name="Li W.-J."/>
            <person name="Deng Q.-Q."/>
        </authorList>
    </citation>
    <scope>NUCLEOTIDE SEQUENCE [LARGE SCALE GENOMIC DNA]</scope>
    <source>
        <strain evidence="9 10">SYSU M60028</strain>
    </source>
</reference>
<dbReference type="PANTHER" id="PTHR43386:SF6">
    <property type="entry name" value="ABC TRANSPORTER PERMEASE PROTEIN"/>
    <property type="match status" value="1"/>
</dbReference>
<keyword evidence="6 7" id="KW-0472">Membrane</keyword>
<dbReference type="Proteomes" id="UP001205890">
    <property type="component" value="Unassembled WGS sequence"/>
</dbReference>
<feature type="transmembrane region" description="Helical" evidence="7">
    <location>
        <begin position="30"/>
        <end position="51"/>
    </location>
</feature>
<proteinExistence type="inferred from homology"/>
<evidence type="ECO:0000256" key="5">
    <source>
        <dbReference type="ARBA" id="ARBA00022989"/>
    </source>
</evidence>
<name>A0ABT1LC87_9HYPH</name>
<dbReference type="Pfam" id="PF12911">
    <property type="entry name" value="OppC_N"/>
    <property type="match status" value="1"/>
</dbReference>
<dbReference type="PROSITE" id="PS50928">
    <property type="entry name" value="ABC_TM1"/>
    <property type="match status" value="1"/>
</dbReference>
<dbReference type="EMBL" id="JANCLU010000009">
    <property type="protein sequence ID" value="MCP8939100.1"/>
    <property type="molecule type" value="Genomic_DNA"/>
</dbReference>
<organism evidence="9 10">
    <name type="scientific">Alsobacter ponti</name>
    <dbReference type="NCBI Taxonomy" id="2962936"/>
    <lineage>
        <taxon>Bacteria</taxon>
        <taxon>Pseudomonadati</taxon>
        <taxon>Pseudomonadota</taxon>
        <taxon>Alphaproteobacteria</taxon>
        <taxon>Hyphomicrobiales</taxon>
        <taxon>Alsobacteraceae</taxon>
        <taxon>Alsobacter</taxon>
    </lineage>
</organism>
<gene>
    <name evidence="9" type="ORF">NK718_11280</name>
</gene>
<comment type="similarity">
    <text evidence="7">Belongs to the binding-protein-dependent transport system permease family.</text>
</comment>
<dbReference type="RefSeq" id="WP_254741930.1">
    <property type="nucleotide sequence ID" value="NZ_JANCLU010000009.1"/>
</dbReference>
<keyword evidence="2 7" id="KW-0813">Transport</keyword>
<sequence length="296" mass="31266">MDADALPSATSVRLRQAGRFMLRLLEHRSFLIGSVLFFAIVACAGLADVLASDDPNRNDYAAILAGPSAEHRFGADAFGRDILSRVLYGARASLRIGVFVVLGTGVAGVFIGTVAAYVPALDGLFMRTMDGLMAFPGVLLAIALSSALGPSEFNVILALTVAFMPRTARIVRASVLVVKELPFVESAVAIGAGHARIILRYILANSLSPLIVQLTFVFAVTVLAEAILSYIGVGPPPPAPSLGNIIAEGRNYIREAPWIAFFPGVVIAATVLGLNLMGDGLRDVIDPRLRKLREAG</sequence>
<comment type="subcellular location">
    <subcellularLocation>
        <location evidence="1 7">Cell membrane</location>
        <topology evidence="1 7">Multi-pass membrane protein</topology>
    </subcellularLocation>
</comment>
<evidence type="ECO:0000259" key="8">
    <source>
        <dbReference type="PROSITE" id="PS50928"/>
    </source>
</evidence>
<dbReference type="InterPro" id="IPR035906">
    <property type="entry name" value="MetI-like_sf"/>
</dbReference>
<protein>
    <submittedName>
        <fullName evidence="9">ABC transporter permease</fullName>
    </submittedName>
</protein>
<dbReference type="InterPro" id="IPR025966">
    <property type="entry name" value="OppC_N"/>
</dbReference>
<evidence type="ECO:0000256" key="3">
    <source>
        <dbReference type="ARBA" id="ARBA00022475"/>
    </source>
</evidence>
<feature type="domain" description="ABC transmembrane type-1" evidence="8">
    <location>
        <begin position="94"/>
        <end position="278"/>
    </location>
</feature>
<feature type="transmembrane region" description="Helical" evidence="7">
    <location>
        <begin position="258"/>
        <end position="278"/>
    </location>
</feature>
<dbReference type="CDD" id="cd06261">
    <property type="entry name" value="TM_PBP2"/>
    <property type="match status" value="1"/>
</dbReference>
<feature type="transmembrane region" description="Helical" evidence="7">
    <location>
        <begin position="94"/>
        <end position="118"/>
    </location>
</feature>
<dbReference type="InterPro" id="IPR050366">
    <property type="entry name" value="BP-dependent_transpt_permease"/>
</dbReference>
<accession>A0ABT1LC87</accession>
<dbReference type="InterPro" id="IPR000515">
    <property type="entry name" value="MetI-like"/>
</dbReference>
<dbReference type="Pfam" id="PF00528">
    <property type="entry name" value="BPD_transp_1"/>
    <property type="match status" value="1"/>
</dbReference>
<dbReference type="SUPFAM" id="SSF161098">
    <property type="entry name" value="MetI-like"/>
    <property type="match status" value="1"/>
</dbReference>
<keyword evidence="4 7" id="KW-0812">Transmembrane</keyword>
<evidence type="ECO:0000256" key="1">
    <source>
        <dbReference type="ARBA" id="ARBA00004651"/>
    </source>
</evidence>
<evidence type="ECO:0000313" key="10">
    <source>
        <dbReference type="Proteomes" id="UP001205890"/>
    </source>
</evidence>
<evidence type="ECO:0000313" key="9">
    <source>
        <dbReference type="EMBL" id="MCP8939100.1"/>
    </source>
</evidence>
<dbReference type="PANTHER" id="PTHR43386">
    <property type="entry name" value="OLIGOPEPTIDE TRANSPORT SYSTEM PERMEASE PROTEIN APPC"/>
    <property type="match status" value="1"/>
</dbReference>
<dbReference type="Gene3D" id="1.10.3720.10">
    <property type="entry name" value="MetI-like"/>
    <property type="match status" value="1"/>
</dbReference>
<feature type="transmembrane region" description="Helical" evidence="7">
    <location>
        <begin position="210"/>
        <end position="233"/>
    </location>
</feature>
<keyword evidence="3" id="KW-1003">Cell membrane</keyword>
<comment type="caution">
    <text evidence="9">The sequence shown here is derived from an EMBL/GenBank/DDBJ whole genome shotgun (WGS) entry which is preliminary data.</text>
</comment>